<dbReference type="AlphaFoldDB" id="A0A1Y2MD06"/>
<dbReference type="InParanoid" id="A0A1Y2MD06"/>
<gene>
    <name evidence="3" type="ORF">B5807_00786</name>
</gene>
<accession>A0A1Y2MD06</accession>
<comment type="similarity">
    <text evidence="1">Belongs to the tpcK family.</text>
</comment>
<dbReference type="GO" id="GO:0016491">
    <property type="term" value="F:oxidoreductase activity"/>
    <property type="evidence" value="ECO:0007669"/>
    <property type="project" value="InterPro"/>
</dbReference>
<dbReference type="InterPro" id="IPR011008">
    <property type="entry name" value="Dimeric_a/b-barrel"/>
</dbReference>
<dbReference type="Proteomes" id="UP000193240">
    <property type="component" value="Unassembled WGS sequence"/>
</dbReference>
<proteinExistence type="inferred from homology"/>
<name>A0A1Y2MD06_EPING</name>
<dbReference type="Gene3D" id="3.30.70.100">
    <property type="match status" value="1"/>
</dbReference>
<organism evidence="3 4">
    <name type="scientific">Epicoccum nigrum</name>
    <name type="common">Soil fungus</name>
    <name type="synonym">Epicoccum purpurascens</name>
    <dbReference type="NCBI Taxonomy" id="105696"/>
    <lineage>
        <taxon>Eukaryota</taxon>
        <taxon>Fungi</taxon>
        <taxon>Dikarya</taxon>
        <taxon>Ascomycota</taxon>
        <taxon>Pezizomycotina</taxon>
        <taxon>Dothideomycetes</taxon>
        <taxon>Pleosporomycetidae</taxon>
        <taxon>Pleosporales</taxon>
        <taxon>Pleosporineae</taxon>
        <taxon>Didymellaceae</taxon>
        <taxon>Epicoccum</taxon>
    </lineage>
</organism>
<reference evidence="3 4" key="1">
    <citation type="journal article" date="2017" name="Genome Announc.">
        <title>Genome sequence of the saprophytic ascomycete Epicoccum nigrum ICMP 19927 strain isolated from New Zealand.</title>
        <authorList>
            <person name="Fokin M."/>
            <person name="Fleetwood D."/>
            <person name="Weir B.S."/>
            <person name="Villas-Boas S.G."/>
        </authorList>
    </citation>
    <scope>NUCLEOTIDE SEQUENCE [LARGE SCALE GENOMIC DNA]</scope>
    <source>
        <strain evidence="3 4">ICMP 19927</strain>
    </source>
</reference>
<dbReference type="OMA" id="YEEVWVS"/>
<evidence type="ECO:0000256" key="1">
    <source>
        <dbReference type="ARBA" id="ARBA00005986"/>
    </source>
</evidence>
<keyword evidence="4" id="KW-1185">Reference proteome</keyword>
<feature type="domain" description="EthD" evidence="2">
    <location>
        <begin position="16"/>
        <end position="108"/>
    </location>
</feature>
<sequence>MSTEGLIRISVFANRNPSLSEEEFHAHWTEKHGPLVSSWLQKHGIIRYTQYHTPASHGDYITQNFSIPTLSYDGVADFYVKSLEDFKEAYEDPYYEDVVKKDEEYLFDVKNMRIMVGTETRIIEGSKIVQDHSQTK</sequence>
<evidence type="ECO:0000259" key="2">
    <source>
        <dbReference type="Pfam" id="PF07110"/>
    </source>
</evidence>
<dbReference type="STRING" id="105696.A0A1Y2MD06"/>
<dbReference type="InterPro" id="IPR009799">
    <property type="entry name" value="EthD_dom"/>
</dbReference>
<dbReference type="EMBL" id="KZ107838">
    <property type="protein sequence ID" value="OSS53960.1"/>
    <property type="molecule type" value="Genomic_DNA"/>
</dbReference>
<evidence type="ECO:0000313" key="3">
    <source>
        <dbReference type="EMBL" id="OSS53960.1"/>
    </source>
</evidence>
<protein>
    <recommendedName>
        <fullName evidence="2">EthD domain-containing protein</fullName>
    </recommendedName>
</protein>
<dbReference type="SUPFAM" id="SSF54909">
    <property type="entry name" value="Dimeric alpha+beta barrel"/>
    <property type="match status" value="1"/>
</dbReference>
<evidence type="ECO:0000313" key="4">
    <source>
        <dbReference type="Proteomes" id="UP000193240"/>
    </source>
</evidence>
<dbReference type="Pfam" id="PF07110">
    <property type="entry name" value="EthD"/>
    <property type="match status" value="1"/>
</dbReference>